<dbReference type="GeneID" id="54346737"/>
<dbReference type="EMBL" id="ML978997">
    <property type="protein sequence ID" value="KAF1924130.1"/>
    <property type="molecule type" value="Genomic_DNA"/>
</dbReference>
<dbReference type="Proteomes" id="UP000800082">
    <property type="component" value="Unassembled WGS sequence"/>
</dbReference>
<keyword evidence="2" id="KW-1185">Reference proteome</keyword>
<name>A0A6A5RA26_9PLEO</name>
<dbReference type="SUPFAM" id="SSF52540">
    <property type="entry name" value="P-loop containing nucleoside triphosphate hydrolases"/>
    <property type="match status" value="1"/>
</dbReference>
<organism evidence="1 2">
    <name type="scientific">Didymella exigua CBS 183.55</name>
    <dbReference type="NCBI Taxonomy" id="1150837"/>
    <lineage>
        <taxon>Eukaryota</taxon>
        <taxon>Fungi</taxon>
        <taxon>Dikarya</taxon>
        <taxon>Ascomycota</taxon>
        <taxon>Pezizomycotina</taxon>
        <taxon>Dothideomycetes</taxon>
        <taxon>Pleosporomycetidae</taxon>
        <taxon>Pleosporales</taxon>
        <taxon>Pleosporineae</taxon>
        <taxon>Didymellaceae</taxon>
        <taxon>Didymella</taxon>
    </lineage>
</organism>
<evidence type="ECO:0000313" key="2">
    <source>
        <dbReference type="Proteomes" id="UP000800082"/>
    </source>
</evidence>
<sequence>MADPGVPVPEVLIPHLQRTPSDPRPVVLMTCGLAGAGKTTLVKSVLKYHPQFTRISIDDIIYKAHGIYGIDYPASSSLYDQYMSEANAVYLGTFRKLLAEGKDIAFERSCYAKEDRNEWRKIAEDGGGRIVFVFLRARDKEILWTRICARNAAEKTADSALDISREIFEMYWNGFENPEGEDEIEIEVL</sequence>
<dbReference type="GO" id="GO:0016787">
    <property type="term" value="F:hydrolase activity"/>
    <property type="evidence" value="ECO:0007669"/>
    <property type="project" value="UniProtKB-KW"/>
</dbReference>
<dbReference type="OrthoDB" id="3512845at2759"/>
<keyword evidence="1" id="KW-0378">Hydrolase</keyword>
<dbReference type="AlphaFoldDB" id="A0A6A5RA26"/>
<protein>
    <submittedName>
        <fullName evidence="1">P-loop containing nucleoside triphosphate hydrolase protein</fullName>
    </submittedName>
</protein>
<dbReference type="InterPro" id="IPR027417">
    <property type="entry name" value="P-loop_NTPase"/>
</dbReference>
<dbReference type="Gene3D" id="3.40.50.300">
    <property type="entry name" value="P-loop containing nucleotide triphosphate hydrolases"/>
    <property type="match status" value="1"/>
</dbReference>
<reference evidence="1" key="1">
    <citation type="journal article" date="2020" name="Stud. Mycol.">
        <title>101 Dothideomycetes genomes: a test case for predicting lifestyles and emergence of pathogens.</title>
        <authorList>
            <person name="Haridas S."/>
            <person name="Albert R."/>
            <person name="Binder M."/>
            <person name="Bloem J."/>
            <person name="Labutti K."/>
            <person name="Salamov A."/>
            <person name="Andreopoulos B."/>
            <person name="Baker S."/>
            <person name="Barry K."/>
            <person name="Bills G."/>
            <person name="Bluhm B."/>
            <person name="Cannon C."/>
            <person name="Castanera R."/>
            <person name="Culley D."/>
            <person name="Daum C."/>
            <person name="Ezra D."/>
            <person name="Gonzalez J."/>
            <person name="Henrissat B."/>
            <person name="Kuo A."/>
            <person name="Liang C."/>
            <person name="Lipzen A."/>
            <person name="Lutzoni F."/>
            <person name="Magnuson J."/>
            <person name="Mondo S."/>
            <person name="Nolan M."/>
            <person name="Ohm R."/>
            <person name="Pangilinan J."/>
            <person name="Park H.-J."/>
            <person name="Ramirez L."/>
            <person name="Alfaro M."/>
            <person name="Sun H."/>
            <person name="Tritt A."/>
            <person name="Yoshinaga Y."/>
            <person name="Zwiers L.-H."/>
            <person name="Turgeon B."/>
            <person name="Goodwin S."/>
            <person name="Spatafora J."/>
            <person name="Crous P."/>
            <person name="Grigoriev I."/>
        </authorList>
    </citation>
    <scope>NUCLEOTIDE SEQUENCE</scope>
    <source>
        <strain evidence="1">CBS 183.55</strain>
    </source>
</reference>
<dbReference type="RefSeq" id="XP_033444383.1">
    <property type="nucleotide sequence ID" value="XM_033589090.1"/>
</dbReference>
<gene>
    <name evidence="1" type="ORF">M421DRAFT_298603</name>
</gene>
<proteinExistence type="predicted"/>
<dbReference type="Pfam" id="PF13671">
    <property type="entry name" value="AAA_33"/>
    <property type="match status" value="1"/>
</dbReference>
<evidence type="ECO:0000313" key="1">
    <source>
        <dbReference type="EMBL" id="KAF1924130.1"/>
    </source>
</evidence>
<accession>A0A6A5RA26</accession>